<dbReference type="GO" id="GO:0036199">
    <property type="term" value="F:cholest-4-en-3-one 26-monooxygenase activity"/>
    <property type="evidence" value="ECO:0007669"/>
    <property type="project" value="TreeGrafter"/>
</dbReference>
<dbReference type="RefSeq" id="WP_272736440.1">
    <property type="nucleotide sequence ID" value="NZ_CP116942.1"/>
</dbReference>
<comment type="similarity">
    <text evidence="1">Belongs to the cytochrome P450 family.</text>
</comment>
<dbReference type="Pfam" id="PF00067">
    <property type="entry name" value="p450"/>
    <property type="match status" value="1"/>
</dbReference>
<dbReference type="FunFam" id="1.10.630.10:FF:000018">
    <property type="entry name" value="Cytochrome P450 monooxygenase"/>
    <property type="match status" value="1"/>
</dbReference>
<dbReference type="AlphaFoldDB" id="A0AAE9Y9C2"/>
<keyword evidence="2" id="KW-0349">Heme</keyword>
<evidence type="ECO:0000256" key="3">
    <source>
        <dbReference type="ARBA" id="ARBA00022723"/>
    </source>
</evidence>
<dbReference type="GO" id="GO:0008395">
    <property type="term" value="F:steroid hydroxylase activity"/>
    <property type="evidence" value="ECO:0007669"/>
    <property type="project" value="TreeGrafter"/>
</dbReference>
<organism evidence="7 8">
    <name type="scientific">Iamia majanohamensis</name>
    <dbReference type="NCBI Taxonomy" id="467976"/>
    <lineage>
        <taxon>Bacteria</taxon>
        <taxon>Bacillati</taxon>
        <taxon>Actinomycetota</taxon>
        <taxon>Acidimicrobiia</taxon>
        <taxon>Acidimicrobiales</taxon>
        <taxon>Iamiaceae</taxon>
        <taxon>Iamia</taxon>
    </lineage>
</organism>
<sequence>MTAPTTLSLGDPSTFDDGVPHEALAEMRRTTPVLWQEMPDGQPGFHAVLAHADVVTVAREPVLFSASEGGVVLEDLDPENLEMMRNMLLAMDPPRHVTYRRPLAETFRVKVIAGLEDQIRGIVRAILDEAVEAGDVDVVHEVAAHLPTQVMGRLMGLPEEDWALLHSLAERQTAGQDPEVVGDQPDHSASIDMAMYAIGFAADRRTQPPKEDLTTLILDGDFGGEAMTDVDFGSFFVQLVTAGNDTTRTMLSSGLLALLQHPDQMAELRADPSLTAGAVEEILRWANPLHYFRRTATADTELGGVPIAAGEKVAMYYTAANRDDDVFADAQAFDIHRDPNPHLSFGIAEHFCLGVHLARLEGRVFFEELLSTVDRIELTGDPVRLRSNLNNGYKRLPVRLGRG</sequence>
<accession>A0AAE9Y9C2</accession>
<evidence type="ECO:0000313" key="7">
    <source>
        <dbReference type="EMBL" id="WCO66918.1"/>
    </source>
</evidence>
<dbReference type="PRINTS" id="PR00359">
    <property type="entry name" value="BP450"/>
</dbReference>
<keyword evidence="5" id="KW-0408">Iron</keyword>
<dbReference type="PANTHER" id="PTHR46696:SF4">
    <property type="entry name" value="BIOTIN BIOSYNTHESIS CYTOCHROME P450"/>
    <property type="match status" value="1"/>
</dbReference>
<dbReference type="GO" id="GO:0020037">
    <property type="term" value="F:heme binding"/>
    <property type="evidence" value="ECO:0007669"/>
    <property type="project" value="InterPro"/>
</dbReference>
<keyword evidence="4" id="KW-0560">Oxidoreductase</keyword>
<evidence type="ECO:0000256" key="6">
    <source>
        <dbReference type="ARBA" id="ARBA00023033"/>
    </source>
</evidence>
<dbReference type="InterPro" id="IPR001128">
    <property type="entry name" value="Cyt_P450"/>
</dbReference>
<name>A0AAE9Y9C2_9ACTN</name>
<dbReference type="PRINTS" id="PR00385">
    <property type="entry name" value="P450"/>
</dbReference>
<keyword evidence="8" id="KW-1185">Reference proteome</keyword>
<evidence type="ECO:0000256" key="4">
    <source>
        <dbReference type="ARBA" id="ARBA00023002"/>
    </source>
</evidence>
<dbReference type="EMBL" id="CP116942">
    <property type="protein sequence ID" value="WCO66918.1"/>
    <property type="molecule type" value="Genomic_DNA"/>
</dbReference>
<reference evidence="7" key="1">
    <citation type="submission" date="2023-01" db="EMBL/GenBank/DDBJ databases">
        <title>The diversity of Class Acidimicrobiia in South China Sea sediment environments and the proposal of Iamia marina sp. nov., a novel species of the genus Iamia.</title>
        <authorList>
            <person name="He Y."/>
            <person name="Tian X."/>
        </authorList>
    </citation>
    <scope>NUCLEOTIDE SEQUENCE</scope>
    <source>
        <strain evidence="7">DSM 19957</strain>
    </source>
</reference>
<evidence type="ECO:0000256" key="2">
    <source>
        <dbReference type="ARBA" id="ARBA00022617"/>
    </source>
</evidence>
<dbReference type="Gene3D" id="1.10.630.10">
    <property type="entry name" value="Cytochrome P450"/>
    <property type="match status" value="1"/>
</dbReference>
<dbReference type="GO" id="GO:0006707">
    <property type="term" value="P:cholesterol catabolic process"/>
    <property type="evidence" value="ECO:0007669"/>
    <property type="project" value="TreeGrafter"/>
</dbReference>
<proteinExistence type="inferred from homology"/>
<dbReference type="GO" id="GO:0005506">
    <property type="term" value="F:iron ion binding"/>
    <property type="evidence" value="ECO:0007669"/>
    <property type="project" value="InterPro"/>
</dbReference>
<evidence type="ECO:0000256" key="5">
    <source>
        <dbReference type="ARBA" id="ARBA00023004"/>
    </source>
</evidence>
<protein>
    <submittedName>
        <fullName evidence="7">Cytochrome P450</fullName>
    </submittedName>
</protein>
<gene>
    <name evidence="7" type="ORF">PO878_20710</name>
</gene>
<dbReference type="SUPFAM" id="SSF48264">
    <property type="entry name" value="Cytochrome P450"/>
    <property type="match status" value="1"/>
</dbReference>
<dbReference type="Proteomes" id="UP001216390">
    <property type="component" value="Chromosome"/>
</dbReference>
<evidence type="ECO:0000313" key="8">
    <source>
        <dbReference type="Proteomes" id="UP001216390"/>
    </source>
</evidence>
<keyword evidence="6" id="KW-0503">Monooxygenase</keyword>
<dbReference type="InterPro" id="IPR002397">
    <property type="entry name" value="Cyt_P450_B"/>
</dbReference>
<keyword evidence="3" id="KW-0479">Metal-binding</keyword>
<dbReference type="PANTHER" id="PTHR46696">
    <property type="entry name" value="P450, PUTATIVE (EUROFUNG)-RELATED"/>
    <property type="match status" value="1"/>
</dbReference>
<dbReference type="InterPro" id="IPR036396">
    <property type="entry name" value="Cyt_P450_sf"/>
</dbReference>
<evidence type="ECO:0000256" key="1">
    <source>
        <dbReference type="ARBA" id="ARBA00010617"/>
    </source>
</evidence>
<dbReference type="KEGG" id="ima:PO878_20710"/>
<dbReference type="CDD" id="cd11033">
    <property type="entry name" value="CYP142-like"/>
    <property type="match status" value="1"/>
</dbReference>